<evidence type="ECO:0000256" key="2">
    <source>
        <dbReference type="PROSITE-ProRule" id="PRU00335"/>
    </source>
</evidence>
<dbReference type="InterPro" id="IPR001647">
    <property type="entry name" value="HTH_TetR"/>
</dbReference>
<evidence type="ECO:0000256" key="1">
    <source>
        <dbReference type="ARBA" id="ARBA00023125"/>
    </source>
</evidence>
<organism evidence="5 6">
    <name type="scientific">Fulvimarina endophytica</name>
    <dbReference type="NCBI Taxonomy" id="2293836"/>
    <lineage>
        <taxon>Bacteria</taxon>
        <taxon>Pseudomonadati</taxon>
        <taxon>Pseudomonadota</taxon>
        <taxon>Alphaproteobacteria</taxon>
        <taxon>Hyphomicrobiales</taxon>
        <taxon>Aurantimonadaceae</taxon>
        <taxon>Fulvimarina</taxon>
    </lineage>
</organism>
<dbReference type="RefSeq" id="WP_116683268.1">
    <property type="nucleotide sequence ID" value="NZ_QURL01000004.1"/>
</dbReference>
<dbReference type="InterPro" id="IPR009057">
    <property type="entry name" value="Homeodomain-like_sf"/>
</dbReference>
<comment type="caution">
    <text evidence="5">The sequence shown here is derived from an EMBL/GenBank/DDBJ whole genome shotgun (WGS) entry which is preliminary data.</text>
</comment>
<dbReference type="GO" id="GO:0003700">
    <property type="term" value="F:DNA-binding transcription factor activity"/>
    <property type="evidence" value="ECO:0007669"/>
    <property type="project" value="TreeGrafter"/>
</dbReference>
<name>A0A371X2U2_9HYPH</name>
<dbReference type="PANTHER" id="PTHR30055">
    <property type="entry name" value="HTH-TYPE TRANSCRIPTIONAL REGULATOR RUTR"/>
    <property type="match status" value="1"/>
</dbReference>
<feature type="region of interest" description="Disordered" evidence="3">
    <location>
        <begin position="1"/>
        <end position="21"/>
    </location>
</feature>
<accession>A0A371X2U2</accession>
<dbReference type="PRINTS" id="PR00455">
    <property type="entry name" value="HTHTETR"/>
</dbReference>
<dbReference type="SUPFAM" id="SSF46689">
    <property type="entry name" value="Homeodomain-like"/>
    <property type="match status" value="1"/>
</dbReference>
<feature type="compositionally biased region" description="Basic and acidic residues" evidence="3">
    <location>
        <begin position="9"/>
        <end position="21"/>
    </location>
</feature>
<evidence type="ECO:0000313" key="5">
    <source>
        <dbReference type="EMBL" id="RFC63537.1"/>
    </source>
</evidence>
<proteinExistence type="predicted"/>
<dbReference type="GO" id="GO:0000976">
    <property type="term" value="F:transcription cis-regulatory region binding"/>
    <property type="evidence" value="ECO:0007669"/>
    <property type="project" value="TreeGrafter"/>
</dbReference>
<dbReference type="AlphaFoldDB" id="A0A371X2U2"/>
<dbReference type="Gene3D" id="1.10.357.10">
    <property type="entry name" value="Tetracycline Repressor, domain 2"/>
    <property type="match status" value="1"/>
</dbReference>
<evidence type="ECO:0000256" key="3">
    <source>
        <dbReference type="SAM" id="MobiDB-lite"/>
    </source>
</evidence>
<dbReference type="PROSITE" id="PS50977">
    <property type="entry name" value="HTH_TETR_2"/>
    <property type="match status" value="1"/>
</dbReference>
<gene>
    <name evidence="5" type="ORF">DYI37_10990</name>
</gene>
<feature type="DNA-binding region" description="H-T-H motif" evidence="2">
    <location>
        <begin position="43"/>
        <end position="62"/>
    </location>
</feature>
<dbReference type="InterPro" id="IPR050109">
    <property type="entry name" value="HTH-type_TetR-like_transc_reg"/>
</dbReference>
<reference evidence="5 6" key="1">
    <citation type="submission" date="2018-08" db="EMBL/GenBank/DDBJ databases">
        <title>Fulvimarina sp. 85, whole genome shotgun sequence.</title>
        <authorList>
            <person name="Tuo L."/>
        </authorList>
    </citation>
    <scope>NUCLEOTIDE SEQUENCE [LARGE SCALE GENOMIC DNA]</scope>
    <source>
        <strain evidence="5 6">85</strain>
    </source>
</reference>
<evidence type="ECO:0000259" key="4">
    <source>
        <dbReference type="PROSITE" id="PS50977"/>
    </source>
</evidence>
<dbReference type="PANTHER" id="PTHR30055:SF181">
    <property type="entry name" value="BLR6905 PROTEIN"/>
    <property type="match status" value="1"/>
</dbReference>
<sequence length="214" mass="24740">MDAASNREAVPEVDRRRLPPQERRQQIVDGAVSFFAEVGLDGKTRELAGRLGVTQSLIFKYFVSKQDLVEAVYERVYLERISPHWPALIRDRSRSIGKRMSEFYRDYGGRIFDHDWMRIFMFSGLAGAQLNKRYLNHLRLTLLEPMLDEIHVASSGEVDATLEDLWSLHGGIVYIGIRQHIYQMPTPDDPQPEIDRMIQRFLRSFGIEEACAPS</sequence>
<dbReference type="Proteomes" id="UP000264310">
    <property type="component" value="Unassembled WGS sequence"/>
</dbReference>
<keyword evidence="1 2" id="KW-0238">DNA-binding</keyword>
<dbReference type="OrthoDB" id="7465645at2"/>
<keyword evidence="6" id="KW-1185">Reference proteome</keyword>
<evidence type="ECO:0000313" key="6">
    <source>
        <dbReference type="Proteomes" id="UP000264310"/>
    </source>
</evidence>
<dbReference type="EMBL" id="QURL01000004">
    <property type="protein sequence ID" value="RFC63537.1"/>
    <property type="molecule type" value="Genomic_DNA"/>
</dbReference>
<feature type="domain" description="HTH tetR-type" evidence="4">
    <location>
        <begin position="21"/>
        <end position="80"/>
    </location>
</feature>
<protein>
    <submittedName>
        <fullName evidence="5">TetR/AcrR family transcriptional regulator</fullName>
    </submittedName>
</protein>
<dbReference type="Pfam" id="PF00440">
    <property type="entry name" value="TetR_N"/>
    <property type="match status" value="1"/>
</dbReference>